<dbReference type="PANTHER" id="PTHR43434:SF1">
    <property type="entry name" value="PHOSPHOGLYCOLATE PHOSPHATASE"/>
    <property type="match status" value="1"/>
</dbReference>
<dbReference type="SFLD" id="SFLDS00003">
    <property type="entry name" value="Haloacid_Dehalogenase"/>
    <property type="match status" value="1"/>
</dbReference>
<dbReference type="InterPro" id="IPR036412">
    <property type="entry name" value="HAD-like_sf"/>
</dbReference>
<dbReference type="NCBIfam" id="TIGR01549">
    <property type="entry name" value="HAD-SF-IA-v1"/>
    <property type="match status" value="1"/>
</dbReference>
<dbReference type="GO" id="GO:0008967">
    <property type="term" value="F:phosphoglycolate phosphatase activity"/>
    <property type="evidence" value="ECO:0007669"/>
    <property type="project" value="UniProtKB-EC"/>
</dbReference>
<comment type="catalytic activity">
    <reaction evidence="1">
        <text>2-phosphoglycolate + H2O = glycolate + phosphate</text>
        <dbReference type="Rhea" id="RHEA:14369"/>
        <dbReference type="ChEBI" id="CHEBI:15377"/>
        <dbReference type="ChEBI" id="CHEBI:29805"/>
        <dbReference type="ChEBI" id="CHEBI:43474"/>
        <dbReference type="ChEBI" id="CHEBI:58033"/>
        <dbReference type="EC" id="3.1.3.18"/>
    </reaction>
</comment>
<evidence type="ECO:0000256" key="4">
    <source>
        <dbReference type="ARBA" id="ARBA00013078"/>
    </source>
</evidence>
<dbReference type="HOGENOM" id="CLU_045011_19_1_5"/>
<dbReference type="SFLD" id="SFLDG01129">
    <property type="entry name" value="C1.5:_HAD__Beta-PGM__Phosphata"/>
    <property type="match status" value="1"/>
</dbReference>
<evidence type="ECO:0000313" key="5">
    <source>
        <dbReference type="EMBL" id="EAQ07010.1"/>
    </source>
</evidence>
<name>A3V3F3_9RHOB</name>
<dbReference type="InterPro" id="IPR023198">
    <property type="entry name" value="PGP-like_dom2"/>
</dbReference>
<comment type="pathway">
    <text evidence="2">Organic acid metabolism; glycolate biosynthesis; glycolate from 2-phosphoglycolate: step 1/1.</text>
</comment>
<dbReference type="eggNOG" id="COG0546">
    <property type="taxonomic scope" value="Bacteria"/>
</dbReference>
<dbReference type="Gene3D" id="3.40.50.1000">
    <property type="entry name" value="HAD superfamily/HAD-like"/>
    <property type="match status" value="1"/>
</dbReference>
<dbReference type="RefSeq" id="WP_007204240.1">
    <property type="nucleotide sequence ID" value="NZ_CH672414.1"/>
</dbReference>
<dbReference type="EMBL" id="AAMS01000003">
    <property type="protein sequence ID" value="EAQ07010.1"/>
    <property type="molecule type" value="Genomic_DNA"/>
</dbReference>
<gene>
    <name evidence="5" type="ORF">SKA53_01401</name>
</gene>
<dbReference type="EC" id="3.1.3.18" evidence="4"/>
<dbReference type="GO" id="GO:0006281">
    <property type="term" value="P:DNA repair"/>
    <property type="evidence" value="ECO:0007669"/>
    <property type="project" value="TreeGrafter"/>
</dbReference>
<dbReference type="InterPro" id="IPR006439">
    <property type="entry name" value="HAD-SF_hydro_IA"/>
</dbReference>
<dbReference type="SUPFAM" id="SSF56784">
    <property type="entry name" value="HAD-like"/>
    <property type="match status" value="1"/>
</dbReference>
<comment type="caution">
    <text evidence="5">The sequence shown here is derived from an EMBL/GenBank/DDBJ whole genome shotgun (WGS) entry which is preliminary data.</text>
</comment>
<evidence type="ECO:0000256" key="2">
    <source>
        <dbReference type="ARBA" id="ARBA00004818"/>
    </source>
</evidence>
<organism evidence="5 6">
    <name type="scientific">Yoonia vestfoldensis SKA53</name>
    <dbReference type="NCBI Taxonomy" id="314232"/>
    <lineage>
        <taxon>Bacteria</taxon>
        <taxon>Pseudomonadati</taxon>
        <taxon>Pseudomonadota</taxon>
        <taxon>Alphaproteobacteria</taxon>
        <taxon>Rhodobacterales</taxon>
        <taxon>Paracoccaceae</taxon>
        <taxon>Yoonia</taxon>
    </lineage>
</organism>
<dbReference type="STRING" id="314232.SKA53_01401"/>
<protein>
    <recommendedName>
        <fullName evidence="4">phosphoglycolate phosphatase</fullName>
        <ecNumber evidence="4">3.1.3.18</ecNumber>
    </recommendedName>
</protein>
<dbReference type="Pfam" id="PF00702">
    <property type="entry name" value="Hydrolase"/>
    <property type="match status" value="1"/>
</dbReference>
<accession>A3V3F3</accession>
<proteinExistence type="inferred from homology"/>
<dbReference type="InterPro" id="IPR023214">
    <property type="entry name" value="HAD_sf"/>
</dbReference>
<evidence type="ECO:0000313" key="6">
    <source>
        <dbReference type="Proteomes" id="UP000004507"/>
    </source>
</evidence>
<evidence type="ECO:0000256" key="3">
    <source>
        <dbReference type="ARBA" id="ARBA00006171"/>
    </source>
</evidence>
<sequence>MDLTLDSRRAVRSGAGQTGKENTVIAGILFDKDGTLFDFNATWGAWTRAMLVAEAGDDPILCERLAAALGYDMENARFHQGSIVIASTVDVVADAIIGVLPGDVDKAALIGRMNAGSAQVAQVEAVPLRPFTSGLRQLGLTLGLVTNDAEAPALRHLDKAGIRSDFAFVAGYDSGFGAKPGPGQLIGFCRATGLAPDVCVMVGDSTHDLHAGRAAGMLTVGVLTGPAPRAELAGLADIVLDSIADIPAWLRREKLIAD</sequence>
<dbReference type="PANTHER" id="PTHR43434">
    <property type="entry name" value="PHOSPHOGLYCOLATE PHOSPHATASE"/>
    <property type="match status" value="1"/>
</dbReference>
<comment type="similarity">
    <text evidence="3">Belongs to the HAD-like hydrolase superfamily. CbbY/CbbZ/Gph/YieH family.</text>
</comment>
<reference evidence="5 6" key="1">
    <citation type="submission" date="2006-01" db="EMBL/GenBank/DDBJ databases">
        <authorList>
            <person name="Hagstrom A."/>
            <person name="Ferriera S."/>
            <person name="Johnson J."/>
            <person name="Kravitz S."/>
            <person name="Halpern A."/>
            <person name="Remington K."/>
            <person name="Beeson K."/>
            <person name="Tran B."/>
            <person name="Rogers Y.-H."/>
            <person name="Friedman R."/>
            <person name="Venter J.C."/>
        </authorList>
    </citation>
    <scope>NUCLEOTIDE SEQUENCE [LARGE SCALE GENOMIC DNA]</scope>
    <source>
        <strain evidence="5 6">SKA53</strain>
    </source>
</reference>
<dbReference type="InterPro" id="IPR050155">
    <property type="entry name" value="HAD-like_hydrolase_sf"/>
</dbReference>
<dbReference type="Proteomes" id="UP000004507">
    <property type="component" value="Unassembled WGS sequence"/>
</dbReference>
<dbReference type="AlphaFoldDB" id="A3V3F3"/>
<evidence type="ECO:0000256" key="1">
    <source>
        <dbReference type="ARBA" id="ARBA00000830"/>
    </source>
</evidence>
<dbReference type="Gene3D" id="1.10.150.240">
    <property type="entry name" value="Putative phosphatase, domain 2"/>
    <property type="match status" value="1"/>
</dbReference>
<keyword evidence="6" id="KW-1185">Reference proteome</keyword>